<dbReference type="Gene3D" id="3.30.70.1230">
    <property type="entry name" value="Nucleotide cyclase"/>
    <property type="match status" value="1"/>
</dbReference>
<protein>
    <submittedName>
        <fullName evidence="1">Uncharacterized protein</fullName>
    </submittedName>
</protein>
<comment type="caution">
    <text evidence="1">The sequence shown here is derived from an EMBL/GenBank/DDBJ whole genome shotgun (WGS) entry which is preliminary data.</text>
</comment>
<sequence length="224" mass="24865">MNTNKNNAIDNKLKSYAGVLTGDITDSQSYTDEDFRDILNALKQHLSSYAKQYDGHFDIYRGDAFQLAVNQPQYSMHIALGLRLALKARPPSVDIRISVAVGEAHFRPKEVKTGTGEAFVLSGRGLDSIKPNYLAFSSSNTELENKTQLLTRFADTHASGLTQTQSETLLAYLEASDKSHENIAALLDKNRSNVSRILNASNYKLVAEYLDYMKHAITEALNDS</sequence>
<dbReference type="AlphaFoldDB" id="A0A1B6NVY0"/>
<dbReference type="InterPro" id="IPR029787">
    <property type="entry name" value="Nucleotide_cyclase"/>
</dbReference>
<evidence type="ECO:0000313" key="1">
    <source>
        <dbReference type="EMBL" id="KTF07590.1"/>
    </source>
</evidence>
<gene>
    <name evidence="1" type="ORF">MGSAQ_000915</name>
</gene>
<reference evidence="1" key="1">
    <citation type="submission" date="2013-11" db="EMBL/GenBank/DDBJ databases">
        <title>Microbial diversity, functional groups and degradation webs in Northern and Southern Mediterranean and Red Sea marine crude oil polluted sites.</title>
        <authorList>
            <person name="Daffonchio D."/>
            <person name="Mapelli F."/>
            <person name="Ferrer M."/>
            <person name="Richter M."/>
            <person name="Cherif A."/>
            <person name="Malkawi H.I."/>
            <person name="Yakimov M.M."/>
            <person name="Abdel-Fattah Y.R."/>
            <person name="Blaghen M."/>
            <person name="Golyshin P.N."/>
            <person name="Kalogerakis N."/>
            <person name="Boon N."/>
            <person name="Magagnini M."/>
            <person name="Fava F."/>
        </authorList>
    </citation>
    <scope>NUCLEOTIDE SEQUENCE</scope>
</reference>
<name>A0A1B6NVY0_9ZZZZ</name>
<dbReference type="EMBL" id="AYSL01000450">
    <property type="protein sequence ID" value="KTF07590.1"/>
    <property type="molecule type" value="Genomic_DNA"/>
</dbReference>
<dbReference type="SUPFAM" id="SSF55073">
    <property type="entry name" value="Nucleotide cyclase"/>
    <property type="match status" value="1"/>
</dbReference>
<proteinExistence type="predicted"/>
<accession>A0A1B6NVY0</accession>
<organism evidence="1">
    <name type="scientific">marine sediment metagenome</name>
    <dbReference type="NCBI Taxonomy" id="412755"/>
    <lineage>
        <taxon>unclassified sequences</taxon>
        <taxon>metagenomes</taxon>
        <taxon>ecological metagenomes</taxon>
    </lineage>
</organism>